<sequence length="365" mass="42679">MANKAYKFRIYPNAEQKILFAKTFGCVRFIYNKMLSDKIKYYEETKQKLKNTPAQYKAEFEWLKEVDSLALANAQMNLQKAYNNFFRSPKTGFPKFKSKHRNRNSYTTNNQKGSVSIENGCIKLPKIGFVKLKQHRNIPSDYKLKSVTVSQTPSGKYYASILFEYENQVQETKPHKFLGMDFSMRELYKDSNGNEPQYPRYYRQAERKLKREQRKLSKMEKGSKNRDKQRIRVAKLHEKVANQRKDFLHKQSRQITNAYDCVCIEDLDMKAMSRCLNFGKSVSDNGWGMFVTFLQYKLEVSGKKLVKVDKFFASSQTCNVCGYKNTATKNLSTRAWDCPECGTHHDRDINAAINIRNEGMRIINA</sequence>
<organism evidence="1 2">
    <name type="scientific">Dubosiella muris</name>
    <dbReference type="NCBI Taxonomy" id="3038133"/>
    <lineage>
        <taxon>Bacteria</taxon>
        <taxon>Bacillati</taxon>
        <taxon>Bacillota</taxon>
        <taxon>Erysipelotrichia</taxon>
        <taxon>Erysipelotrichales</taxon>
        <taxon>Erysipelotrichaceae</taxon>
        <taxon>Dubosiella</taxon>
    </lineage>
</organism>
<evidence type="ECO:0000313" key="2">
    <source>
        <dbReference type="Proteomes" id="UP000308836"/>
    </source>
</evidence>
<dbReference type="Proteomes" id="UP000308836">
    <property type="component" value="Unassembled WGS sequence"/>
</dbReference>
<reference evidence="1" key="1">
    <citation type="submission" date="2019-04" db="EMBL/GenBank/DDBJ databases">
        <title>Microbes associate with the intestines of laboratory mice.</title>
        <authorList>
            <person name="Navarre W."/>
            <person name="Wong E."/>
            <person name="Huang K."/>
            <person name="Tropini C."/>
            <person name="Ng K."/>
            <person name="Yu B."/>
        </authorList>
    </citation>
    <scope>NUCLEOTIDE SEQUENCE</scope>
    <source>
        <strain evidence="1">NM09_H32</strain>
    </source>
</reference>
<comment type="caution">
    <text evidence="1">The sequence shown here is derived from an EMBL/GenBank/DDBJ whole genome shotgun (WGS) entry which is preliminary data.</text>
</comment>
<gene>
    <name evidence="1" type="ORF">E5336_03555</name>
</gene>
<evidence type="ECO:0000313" key="1">
    <source>
        <dbReference type="EMBL" id="TGY66616.1"/>
    </source>
</evidence>
<accession>A0AC61RA71</accession>
<proteinExistence type="predicted"/>
<keyword evidence="2" id="KW-1185">Reference proteome</keyword>
<dbReference type="EMBL" id="SRYG01000005">
    <property type="protein sequence ID" value="TGY66616.1"/>
    <property type="molecule type" value="Genomic_DNA"/>
</dbReference>
<name>A0AC61RA71_9FIRM</name>
<protein>
    <submittedName>
        <fullName evidence="1">Transposase</fullName>
    </submittedName>
</protein>